<dbReference type="Gramene" id="TuG1812G0700003045.01.T01">
    <property type="protein sequence ID" value="TuG1812G0700003045.01.T01.cds303266"/>
    <property type="gene ID" value="TuG1812G0700003045.01"/>
</dbReference>
<name>A0A8R7R0Y3_TRIUA</name>
<keyword evidence="1" id="KW-0472">Membrane</keyword>
<evidence type="ECO:0000256" key="1">
    <source>
        <dbReference type="SAM" id="Phobius"/>
    </source>
</evidence>
<evidence type="ECO:0000313" key="3">
    <source>
        <dbReference type="Proteomes" id="UP000015106"/>
    </source>
</evidence>
<reference evidence="2" key="3">
    <citation type="submission" date="2022-06" db="UniProtKB">
        <authorList>
            <consortium name="EnsemblPlants"/>
        </authorList>
    </citation>
    <scope>IDENTIFICATION</scope>
</reference>
<dbReference type="EnsemblPlants" id="TuG1812G0700003045.01.T01">
    <property type="protein sequence ID" value="TuG1812G0700003045.01.T01.cds303266"/>
    <property type="gene ID" value="TuG1812G0700003045.01"/>
</dbReference>
<organism evidence="2 3">
    <name type="scientific">Triticum urartu</name>
    <name type="common">Red wild einkorn</name>
    <name type="synonym">Crithodium urartu</name>
    <dbReference type="NCBI Taxonomy" id="4572"/>
    <lineage>
        <taxon>Eukaryota</taxon>
        <taxon>Viridiplantae</taxon>
        <taxon>Streptophyta</taxon>
        <taxon>Embryophyta</taxon>
        <taxon>Tracheophyta</taxon>
        <taxon>Spermatophyta</taxon>
        <taxon>Magnoliopsida</taxon>
        <taxon>Liliopsida</taxon>
        <taxon>Poales</taxon>
        <taxon>Poaceae</taxon>
        <taxon>BOP clade</taxon>
        <taxon>Pooideae</taxon>
        <taxon>Triticodae</taxon>
        <taxon>Triticeae</taxon>
        <taxon>Triticinae</taxon>
        <taxon>Triticum</taxon>
    </lineage>
</organism>
<keyword evidence="1" id="KW-0812">Transmembrane</keyword>
<reference evidence="3" key="1">
    <citation type="journal article" date="2013" name="Nature">
        <title>Draft genome of the wheat A-genome progenitor Triticum urartu.</title>
        <authorList>
            <person name="Ling H.Q."/>
            <person name="Zhao S."/>
            <person name="Liu D."/>
            <person name="Wang J."/>
            <person name="Sun H."/>
            <person name="Zhang C."/>
            <person name="Fan H."/>
            <person name="Li D."/>
            <person name="Dong L."/>
            <person name="Tao Y."/>
            <person name="Gao C."/>
            <person name="Wu H."/>
            <person name="Li Y."/>
            <person name="Cui Y."/>
            <person name="Guo X."/>
            <person name="Zheng S."/>
            <person name="Wang B."/>
            <person name="Yu K."/>
            <person name="Liang Q."/>
            <person name="Yang W."/>
            <person name="Lou X."/>
            <person name="Chen J."/>
            <person name="Feng M."/>
            <person name="Jian J."/>
            <person name="Zhang X."/>
            <person name="Luo G."/>
            <person name="Jiang Y."/>
            <person name="Liu J."/>
            <person name="Wang Z."/>
            <person name="Sha Y."/>
            <person name="Zhang B."/>
            <person name="Wu H."/>
            <person name="Tang D."/>
            <person name="Shen Q."/>
            <person name="Xue P."/>
            <person name="Zou S."/>
            <person name="Wang X."/>
            <person name="Liu X."/>
            <person name="Wang F."/>
            <person name="Yang Y."/>
            <person name="An X."/>
            <person name="Dong Z."/>
            <person name="Zhang K."/>
            <person name="Zhang X."/>
            <person name="Luo M.C."/>
            <person name="Dvorak J."/>
            <person name="Tong Y."/>
            <person name="Wang J."/>
            <person name="Yang H."/>
            <person name="Li Z."/>
            <person name="Wang D."/>
            <person name="Zhang A."/>
            <person name="Wang J."/>
        </authorList>
    </citation>
    <scope>NUCLEOTIDE SEQUENCE</scope>
    <source>
        <strain evidence="3">cv. G1812</strain>
    </source>
</reference>
<sequence length="44" mass="5148">FFICGIRIFAFSNFHFFGIVLCSINLIEVYPEYDKQGNKAHPHN</sequence>
<keyword evidence="3" id="KW-1185">Reference proteome</keyword>
<protein>
    <submittedName>
        <fullName evidence="2">Uncharacterized protein</fullName>
    </submittedName>
</protein>
<accession>A0A8R7R0Y3</accession>
<feature type="transmembrane region" description="Helical" evidence="1">
    <location>
        <begin position="6"/>
        <end position="27"/>
    </location>
</feature>
<dbReference type="Proteomes" id="UP000015106">
    <property type="component" value="Chromosome 7"/>
</dbReference>
<evidence type="ECO:0000313" key="2">
    <source>
        <dbReference type="EnsemblPlants" id="TuG1812G0700003045.01.T01.cds303266"/>
    </source>
</evidence>
<dbReference type="AlphaFoldDB" id="A0A8R7R0Y3"/>
<reference evidence="2" key="2">
    <citation type="submission" date="2018-03" db="EMBL/GenBank/DDBJ databases">
        <title>The Triticum urartu genome reveals the dynamic nature of wheat genome evolution.</title>
        <authorList>
            <person name="Ling H."/>
            <person name="Ma B."/>
            <person name="Shi X."/>
            <person name="Liu H."/>
            <person name="Dong L."/>
            <person name="Sun H."/>
            <person name="Cao Y."/>
            <person name="Gao Q."/>
            <person name="Zheng S."/>
            <person name="Li Y."/>
            <person name="Yu Y."/>
            <person name="Du H."/>
            <person name="Qi M."/>
            <person name="Li Y."/>
            <person name="Yu H."/>
            <person name="Cui Y."/>
            <person name="Wang N."/>
            <person name="Chen C."/>
            <person name="Wu H."/>
            <person name="Zhao Y."/>
            <person name="Zhang J."/>
            <person name="Li Y."/>
            <person name="Zhou W."/>
            <person name="Zhang B."/>
            <person name="Hu W."/>
            <person name="Eijk M."/>
            <person name="Tang J."/>
            <person name="Witsenboer H."/>
            <person name="Zhao S."/>
            <person name="Li Z."/>
            <person name="Zhang A."/>
            <person name="Wang D."/>
            <person name="Liang C."/>
        </authorList>
    </citation>
    <scope>NUCLEOTIDE SEQUENCE [LARGE SCALE GENOMIC DNA]</scope>
    <source>
        <strain evidence="2">cv. G1812</strain>
    </source>
</reference>
<proteinExistence type="predicted"/>
<keyword evidence="1" id="KW-1133">Transmembrane helix</keyword>